<dbReference type="InterPro" id="IPR020845">
    <property type="entry name" value="AMP-binding_CS"/>
</dbReference>
<dbReference type="EMBL" id="BJXX01000162">
    <property type="protein sequence ID" value="GEN35988.1"/>
    <property type="molecule type" value="Genomic_DNA"/>
</dbReference>
<reference evidence="5 6" key="1">
    <citation type="submission" date="2019-07" db="EMBL/GenBank/DDBJ databases">
        <title>Whole genome shotgun sequence of Aneurinibacillus danicus NBRC 102444.</title>
        <authorList>
            <person name="Hosoyama A."/>
            <person name="Uohara A."/>
            <person name="Ohji S."/>
            <person name="Ichikawa N."/>
        </authorList>
    </citation>
    <scope>NUCLEOTIDE SEQUENCE [LARGE SCALE GENOMIC DNA]</scope>
    <source>
        <strain evidence="5 6">NBRC 102444</strain>
    </source>
</reference>
<dbReference type="InterPro" id="IPR025110">
    <property type="entry name" value="AMP-bd_C"/>
</dbReference>
<keyword evidence="2 5" id="KW-0436">Ligase</keyword>
<feature type="domain" description="AMP-binding enzyme C-terminal" evidence="4">
    <location>
        <begin position="417"/>
        <end position="492"/>
    </location>
</feature>
<feature type="domain" description="AMP-dependent synthetase/ligase" evidence="3">
    <location>
        <begin position="8"/>
        <end position="367"/>
    </location>
</feature>
<protein>
    <submittedName>
        <fullName evidence="5">Fatty-acid CoA ligase</fullName>
    </submittedName>
</protein>
<dbReference type="OrthoDB" id="9757771at2"/>
<evidence type="ECO:0000259" key="4">
    <source>
        <dbReference type="Pfam" id="PF13193"/>
    </source>
</evidence>
<dbReference type="PANTHER" id="PTHR43767:SF1">
    <property type="entry name" value="NONRIBOSOMAL PEPTIDE SYNTHASE PES1 (EUROFUNG)-RELATED"/>
    <property type="match status" value="1"/>
</dbReference>
<dbReference type="NCBIfam" id="NF004837">
    <property type="entry name" value="PRK06187.1"/>
    <property type="match status" value="1"/>
</dbReference>
<dbReference type="FunFam" id="3.30.300.30:FF:000008">
    <property type="entry name" value="2,3-dihydroxybenzoate-AMP ligase"/>
    <property type="match status" value="1"/>
</dbReference>
<dbReference type="InterPro" id="IPR000873">
    <property type="entry name" value="AMP-dep_synth/lig_dom"/>
</dbReference>
<evidence type="ECO:0000313" key="6">
    <source>
        <dbReference type="Proteomes" id="UP000321157"/>
    </source>
</evidence>
<organism evidence="5 6">
    <name type="scientific">Aneurinibacillus danicus</name>
    <dbReference type="NCBI Taxonomy" id="267746"/>
    <lineage>
        <taxon>Bacteria</taxon>
        <taxon>Bacillati</taxon>
        <taxon>Bacillota</taxon>
        <taxon>Bacilli</taxon>
        <taxon>Bacillales</taxon>
        <taxon>Paenibacillaceae</taxon>
        <taxon>Aneurinibacillus group</taxon>
        <taxon>Aneurinibacillus</taxon>
    </lineage>
</organism>
<dbReference type="PROSITE" id="PS00455">
    <property type="entry name" value="AMP_BINDING"/>
    <property type="match status" value="1"/>
</dbReference>
<dbReference type="AlphaFoldDB" id="A0A511VDG0"/>
<dbReference type="RefSeq" id="WP_146811497.1">
    <property type="nucleotide sequence ID" value="NZ_BJXX01000162.1"/>
</dbReference>
<comment type="similarity">
    <text evidence="1">Belongs to the ATP-dependent AMP-binding enzyme family.</text>
</comment>
<evidence type="ECO:0000256" key="1">
    <source>
        <dbReference type="ARBA" id="ARBA00006432"/>
    </source>
</evidence>
<dbReference type="InterPro" id="IPR045851">
    <property type="entry name" value="AMP-bd_C_sf"/>
</dbReference>
<evidence type="ECO:0000259" key="3">
    <source>
        <dbReference type="Pfam" id="PF00501"/>
    </source>
</evidence>
<dbReference type="Proteomes" id="UP000321157">
    <property type="component" value="Unassembled WGS sequence"/>
</dbReference>
<dbReference type="GO" id="GO:0016878">
    <property type="term" value="F:acid-thiol ligase activity"/>
    <property type="evidence" value="ECO:0007669"/>
    <property type="project" value="UniProtKB-ARBA"/>
</dbReference>
<sequence length="508" mass="56011">MNISELLARNARKYPEREAIVNGAERVTYRTFDQDVNTLAYGLRELGISQGDKVVLFMPNTKEFLYTYIAVMRLGAVIVPVNAKLTGTELDYILGHSDAKAVFVHEHLFPVIKALALPARMVSVKTGAAVEGWISFEALLSVPVSEEFICQMKEDDEATILYTSGTTGKPKGVVFTYRNILTAATMMCIEMTMNPESRILHMMPLSHSAPLHLFFVSGLYVGAAHILAPVFTPELLLDLASREKITHFFGAPVAYLFTAKHPRIAEYDLSSAKYWVYGGAPLGTKEVQVVQQAFQTENLVCVYGLTEAGPNGTLLKAEEHAHKAGSIGRRAALNCELRIVDADGKDVAGDEVGEIVLRGEGTMKGYYKDEELTADTIRGGWLYTGDMARFDEDGYIWVVDRKKDIIISGGVNIFPKEIEDVLSAHPAIAEVAVVGVPHPEWGETVKAFIVPATEMVDIEMECKRFLKGKLADYKIPKLYETIAQLPRNATGKIIKTTLREAKTQEATG</sequence>
<dbReference type="Gene3D" id="3.30.300.30">
    <property type="match status" value="1"/>
</dbReference>
<comment type="caution">
    <text evidence="5">The sequence shown here is derived from an EMBL/GenBank/DDBJ whole genome shotgun (WGS) entry which is preliminary data.</text>
</comment>
<keyword evidence="6" id="KW-1185">Reference proteome</keyword>
<dbReference type="Pfam" id="PF00501">
    <property type="entry name" value="AMP-binding"/>
    <property type="match status" value="1"/>
</dbReference>
<dbReference type="InterPro" id="IPR042099">
    <property type="entry name" value="ANL_N_sf"/>
</dbReference>
<gene>
    <name evidence="5" type="primary">fcs</name>
    <name evidence="5" type="ORF">ADA01nite_34480</name>
</gene>
<evidence type="ECO:0000256" key="2">
    <source>
        <dbReference type="ARBA" id="ARBA00022598"/>
    </source>
</evidence>
<dbReference type="PANTHER" id="PTHR43767">
    <property type="entry name" value="LONG-CHAIN-FATTY-ACID--COA LIGASE"/>
    <property type="match status" value="1"/>
</dbReference>
<dbReference type="Pfam" id="PF13193">
    <property type="entry name" value="AMP-binding_C"/>
    <property type="match status" value="1"/>
</dbReference>
<name>A0A511VDG0_9BACL</name>
<proteinExistence type="inferred from homology"/>
<dbReference type="InterPro" id="IPR050237">
    <property type="entry name" value="ATP-dep_AMP-bd_enzyme"/>
</dbReference>
<dbReference type="Gene3D" id="3.40.50.12780">
    <property type="entry name" value="N-terminal domain of ligase-like"/>
    <property type="match status" value="1"/>
</dbReference>
<evidence type="ECO:0000313" key="5">
    <source>
        <dbReference type="EMBL" id="GEN35988.1"/>
    </source>
</evidence>
<dbReference type="SUPFAM" id="SSF56801">
    <property type="entry name" value="Acetyl-CoA synthetase-like"/>
    <property type="match status" value="1"/>
</dbReference>
<accession>A0A511VDG0</accession>